<feature type="transmembrane region" description="Helical" evidence="5">
    <location>
        <begin position="95"/>
        <end position="118"/>
    </location>
</feature>
<organism evidence="6 7">
    <name type="scientific">Ichthyobacterium seriolicida</name>
    <dbReference type="NCBI Taxonomy" id="242600"/>
    <lineage>
        <taxon>Bacteria</taxon>
        <taxon>Pseudomonadati</taxon>
        <taxon>Bacteroidota</taxon>
        <taxon>Flavobacteriia</taxon>
        <taxon>Flavobacteriales</taxon>
        <taxon>Ichthyobacteriaceae</taxon>
        <taxon>Ichthyobacterium</taxon>
    </lineage>
</organism>
<dbReference type="GO" id="GO:0065002">
    <property type="term" value="P:intracellular protein transmembrane transport"/>
    <property type="evidence" value="ECO:0007669"/>
    <property type="project" value="TreeGrafter"/>
</dbReference>
<keyword evidence="4 5" id="KW-0472">Membrane</keyword>
<evidence type="ECO:0000256" key="4">
    <source>
        <dbReference type="ARBA" id="ARBA00023136"/>
    </source>
</evidence>
<accession>A0A1J1ED82</accession>
<evidence type="ECO:0000256" key="5">
    <source>
        <dbReference type="HAMAP-Rule" id="MF_00902"/>
    </source>
</evidence>
<comment type="subunit">
    <text evidence="5">Forms a complex with TatA.</text>
</comment>
<feature type="transmembrane region" description="Helical" evidence="5">
    <location>
        <begin position="20"/>
        <end position="42"/>
    </location>
</feature>
<evidence type="ECO:0000256" key="2">
    <source>
        <dbReference type="ARBA" id="ARBA00022692"/>
    </source>
</evidence>
<keyword evidence="2 5" id="KW-0812">Transmembrane</keyword>
<comment type="function">
    <text evidence="5">Part of the twin-arginine translocation (Tat) system that transports large folded proteins containing a characteristic twin-arginine motif in their signal peptide across membranes.</text>
</comment>
<dbReference type="PANTHER" id="PTHR30371:SF0">
    <property type="entry name" value="SEC-INDEPENDENT PROTEIN TRANSLOCASE PROTEIN TATC, CHLOROPLASTIC-RELATED"/>
    <property type="match status" value="1"/>
</dbReference>
<dbReference type="HAMAP" id="MF_00902">
    <property type="entry name" value="TatC"/>
    <property type="match status" value="1"/>
</dbReference>
<keyword evidence="5" id="KW-0813">Transport</keyword>
<dbReference type="NCBIfam" id="TIGR00945">
    <property type="entry name" value="tatC"/>
    <property type="match status" value="1"/>
</dbReference>
<dbReference type="PRINTS" id="PR01840">
    <property type="entry name" value="TATCFAMILY"/>
</dbReference>
<comment type="subcellular location">
    <subcellularLocation>
        <location evidence="5">Cell membrane</location>
        <topology evidence="5">Multi-pass membrane protein</topology>
    </subcellularLocation>
    <subcellularLocation>
        <location evidence="1">Membrane</location>
        <topology evidence="1">Multi-pass membrane protein</topology>
    </subcellularLocation>
</comment>
<dbReference type="PANTHER" id="PTHR30371">
    <property type="entry name" value="SEC-INDEPENDENT PROTEIN TRANSLOCASE PROTEIN TATC"/>
    <property type="match status" value="1"/>
</dbReference>
<dbReference type="GO" id="GO:0033281">
    <property type="term" value="C:TAT protein transport complex"/>
    <property type="evidence" value="ECO:0007669"/>
    <property type="project" value="UniProtKB-UniRule"/>
</dbReference>
<dbReference type="InterPro" id="IPR002033">
    <property type="entry name" value="TatC"/>
</dbReference>
<dbReference type="GO" id="GO:0043953">
    <property type="term" value="P:protein transport by the Tat complex"/>
    <property type="evidence" value="ECO:0007669"/>
    <property type="project" value="UniProtKB-UniRule"/>
</dbReference>
<comment type="similarity">
    <text evidence="5">Belongs to the TatC family.</text>
</comment>
<evidence type="ECO:0000313" key="7">
    <source>
        <dbReference type="Proteomes" id="UP000243197"/>
    </source>
</evidence>
<evidence type="ECO:0000256" key="1">
    <source>
        <dbReference type="ARBA" id="ARBA00004141"/>
    </source>
</evidence>
<dbReference type="Proteomes" id="UP000243197">
    <property type="component" value="Chromosome"/>
</dbReference>
<dbReference type="AlphaFoldDB" id="A0A1J1ED82"/>
<dbReference type="KEGG" id="ise:JBKA6_1467"/>
<keyword evidence="5" id="KW-0811">Translocation</keyword>
<keyword evidence="5" id="KW-1003">Cell membrane</keyword>
<reference evidence="6 7" key="1">
    <citation type="submission" date="2014-03" db="EMBL/GenBank/DDBJ databases">
        <title>complete genome sequence of Flavobacteriaceae bacterium JBKA-6.</title>
        <authorList>
            <person name="Takano T."/>
            <person name="Nakamura Y."/>
            <person name="Takuma S."/>
            <person name="Yasuike M."/>
            <person name="Matsuyama T."/>
            <person name="Sakai T."/>
            <person name="Fujiwara A."/>
            <person name="Kimoto K."/>
            <person name="Fukuda Y."/>
            <person name="Kondo H."/>
            <person name="Hirono I."/>
            <person name="Nakayasu C."/>
        </authorList>
    </citation>
    <scope>NUCLEOTIDE SEQUENCE [LARGE SCALE GENOMIC DNA]</scope>
    <source>
        <strain evidence="6 7">JBKA-6</strain>
    </source>
</reference>
<keyword evidence="3 5" id="KW-1133">Transmembrane helix</keyword>
<name>A0A1J1ED82_9FLAO</name>
<dbReference type="EMBL" id="AP014564">
    <property type="protein sequence ID" value="BAV95480.1"/>
    <property type="molecule type" value="Genomic_DNA"/>
</dbReference>
<feature type="transmembrane region" description="Helical" evidence="5">
    <location>
        <begin position="139"/>
        <end position="165"/>
    </location>
</feature>
<evidence type="ECO:0000313" key="6">
    <source>
        <dbReference type="EMBL" id="BAV95480.1"/>
    </source>
</evidence>
<feature type="transmembrane region" description="Helical" evidence="5">
    <location>
        <begin position="177"/>
        <end position="203"/>
    </location>
</feature>
<protein>
    <recommendedName>
        <fullName evidence="5">Sec-independent protein translocase protein TatC</fullName>
    </recommendedName>
</protein>
<keyword evidence="7" id="KW-1185">Reference proteome</keyword>
<dbReference type="GO" id="GO:0009977">
    <property type="term" value="F:proton motive force dependent protein transmembrane transporter activity"/>
    <property type="evidence" value="ECO:0007669"/>
    <property type="project" value="TreeGrafter"/>
</dbReference>
<feature type="transmembrane region" description="Helical" evidence="5">
    <location>
        <begin position="239"/>
        <end position="261"/>
    </location>
</feature>
<dbReference type="Pfam" id="PF00902">
    <property type="entry name" value="TatC"/>
    <property type="match status" value="1"/>
</dbReference>
<sequence>MSDNSNMPFLKHIEVLRWHFIRSIIAVFICSIIAFLGKNFIFDTIVFGPKDPNFLTYRVLCSISKIIGIDDAMCIDEIPFIIQNRTMTGQFSSHIWVSLISGFIIAFPYVIFELWSFLKPGFSKKEKKYSSYIILSSSFLFMAGVLFGYYLITPLSITFLASYTISPQISNEIDITSYISTISTIVLASAIIFQLPVIVYFLTKIGLLSPSIMKKYNRHVIVVMLIISAVITPPDVASQILVCLPLMALYQFSILICKIVLKREKK</sequence>
<evidence type="ECO:0000256" key="3">
    <source>
        <dbReference type="ARBA" id="ARBA00022989"/>
    </source>
</evidence>
<proteinExistence type="inferred from homology"/>
<feature type="transmembrane region" description="Helical" evidence="5">
    <location>
        <begin position="215"/>
        <end position="233"/>
    </location>
</feature>
<gene>
    <name evidence="5" type="primary">tatC</name>
    <name evidence="6" type="ORF">JBKA6_1467</name>
</gene>
<dbReference type="RefSeq" id="WP_172843121.1">
    <property type="nucleotide sequence ID" value="NZ_AP014564.1"/>
</dbReference>
<keyword evidence="5" id="KW-0653">Protein transport</keyword>